<dbReference type="InterPro" id="IPR013216">
    <property type="entry name" value="Methyltransf_11"/>
</dbReference>
<gene>
    <name evidence="2" type="ORF">DIU24_03895</name>
</gene>
<evidence type="ECO:0000313" key="3">
    <source>
        <dbReference type="Proteomes" id="UP000262056"/>
    </source>
</evidence>
<evidence type="ECO:0000259" key="1">
    <source>
        <dbReference type="Pfam" id="PF08241"/>
    </source>
</evidence>
<dbReference type="AlphaFoldDB" id="A0A656PNK2"/>
<dbReference type="PANTHER" id="PTHR43591">
    <property type="entry name" value="METHYLTRANSFERASE"/>
    <property type="match status" value="1"/>
</dbReference>
<reference evidence="2 3" key="1">
    <citation type="journal article" date="2018" name="Nat. Biotechnol.">
        <title>A standardized bacterial taxonomy based on genome phylogeny substantially revises the tree of life.</title>
        <authorList>
            <person name="Parks D.H."/>
            <person name="Chuvochina M."/>
            <person name="Waite D.W."/>
            <person name="Rinke C."/>
            <person name="Skarshewski A."/>
            <person name="Chaumeil P.A."/>
            <person name="Hugenholtz P."/>
        </authorList>
    </citation>
    <scope>NUCLEOTIDE SEQUENCE [LARGE SCALE GENOMIC DNA]</scope>
    <source>
        <strain evidence="2">UBA12021</strain>
    </source>
</reference>
<dbReference type="GO" id="GO:0008757">
    <property type="term" value="F:S-adenosylmethionine-dependent methyltransferase activity"/>
    <property type="evidence" value="ECO:0007669"/>
    <property type="project" value="InterPro"/>
</dbReference>
<feature type="domain" description="Methyltransferase type 11" evidence="1">
    <location>
        <begin position="88"/>
        <end position="186"/>
    </location>
</feature>
<dbReference type="SUPFAM" id="SSF53335">
    <property type="entry name" value="S-adenosyl-L-methionine-dependent methyltransferases"/>
    <property type="match status" value="1"/>
</dbReference>
<dbReference type="PANTHER" id="PTHR43591:SF110">
    <property type="entry name" value="RHODANESE DOMAIN-CONTAINING PROTEIN"/>
    <property type="match status" value="1"/>
</dbReference>
<sequence>MLILALFGSFYRLLPTPFFDVVTTTYFSLPPIFNRTSTRSTAIIKYMNKKEQWWDTKHDRYASEDWISKPTIFARWVIAYLPKNGRLLDVAAGHGQDSVYFARQGFSVIATDFSEKAIQYINKNITPDIKGKITTQKVDLSKKLPFEDNMFDIVYGHLAVHYFTNKITDKVFKELKRILKPGGIIALLVNSTKDPEYETGRKIEEDYFELSPGDFKHFFTIDYMRLKSKGLEEVFIDDNGTTYKDNAKGVFNLIRYVGKKVS</sequence>
<dbReference type="InterPro" id="IPR029063">
    <property type="entry name" value="SAM-dependent_MTases_sf"/>
</dbReference>
<dbReference type="CDD" id="cd02440">
    <property type="entry name" value="AdoMet_MTases"/>
    <property type="match status" value="1"/>
</dbReference>
<name>A0A656PNK2_UNCKA</name>
<evidence type="ECO:0000313" key="2">
    <source>
        <dbReference type="EMBL" id="HCQ40815.1"/>
    </source>
</evidence>
<dbReference type="Gene3D" id="3.40.50.150">
    <property type="entry name" value="Vaccinia Virus protein VP39"/>
    <property type="match status" value="1"/>
</dbReference>
<proteinExistence type="predicted"/>
<comment type="caution">
    <text evidence="2">The sequence shown here is derived from an EMBL/GenBank/DDBJ whole genome shotgun (WGS) entry which is preliminary data.</text>
</comment>
<protein>
    <recommendedName>
        <fullName evidence="1">Methyltransferase type 11 domain-containing protein</fullName>
    </recommendedName>
</protein>
<organism evidence="2 3">
    <name type="scientific">candidate division WWE3 bacterium</name>
    <dbReference type="NCBI Taxonomy" id="2053526"/>
    <lineage>
        <taxon>Bacteria</taxon>
        <taxon>Katanobacteria</taxon>
    </lineage>
</organism>
<dbReference type="Proteomes" id="UP000262056">
    <property type="component" value="Unassembled WGS sequence"/>
</dbReference>
<accession>A0A656PNK2</accession>
<dbReference type="EMBL" id="DQFB01000004">
    <property type="protein sequence ID" value="HCQ40815.1"/>
    <property type="molecule type" value="Genomic_DNA"/>
</dbReference>
<dbReference type="Pfam" id="PF08241">
    <property type="entry name" value="Methyltransf_11"/>
    <property type="match status" value="1"/>
</dbReference>